<evidence type="ECO:0000256" key="1">
    <source>
        <dbReference type="SAM" id="Phobius"/>
    </source>
</evidence>
<proteinExistence type="predicted"/>
<name>A0AAV0VSJ6_9HEMI</name>
<reference evidence="2 3" key="1">
    <citation type="submission" date="2023-01" db="EMBL/GenBank/DDBJ databases">
        <authorList>
            <person name="Whitehead M."/>
        </authorList>
    </citation>
    <scope>NUCLEOTIDE SEQUENCE [LARGE SCALE GENOMIC DNA]</scope>
</reference>
<feature type="transmembrane region" description="Helical" evidence="1">
    <location>
        <begin position="70"/>
        <end position="90"/>
    </location>
</feature>
<dbReference type="Proteomes" id="UP001160148">
    <property type="component" value="Unassembled WGS sequence"/>
</dbReference>
<accession>A0AAV0VSJ6</accession>
<gene>
    <name evidence="2" type="ORF">MEUPH1_LOCUS3963</name>
</gene>
<keyword evidence="1" id="KW-1133">Transmembrane helix</keyword>
<comment type="caution">
    <text evidence="2">The sequence shown here is derived from an EMBL/GenBank/DDBJ whole genome shotgun (WGS) entry which is preliminary data.</text>
</comment>
<organism evidence="2 3">
    <name type="scientific">Macrosiphum euphorbiae</name>
    <name type="common">potato aphid</name>
    <dbReference type="NCBI Taxonomy" id="13131"/>
    <lineage>
        <taxon>Eukaryota</taxon>
        <taxon>Metazoa</taxon>
        <taxon>Ecdysozoa</taxon>
        <taxon>Arthropoda</taxon>
        <taxon>Hexapoda</taxon>
        <taxon>Insecta</taxon>
        <taxon>Pterygota</taxon>
        <taxon>Neoptera</taxon>
        <taxon>Paraneoptera</taxon>
        <taxon>Hemiptera</taxon>
        <taxon>Sternorrhyncha</taxon>
        <taxon>Aphidomorpha</taxon>
        <taxon>Aphidoidea</taxon>
        <taxon>Aphididae</taxon>
        <taxon>Macrosiphini</taxon>
        <taxon>Macrosiphum</taxon>
    </lineage>
</organism>
<evidence type="ECO:0000313" key="3">
    <source>
        <dbReference type="Proteomes" id="UP001160148"/>
    </source>
</evidence>
<protein>
    <submittedName>
        <fullName evidence="2">Uncharacterized protein</fullName>
    </submittedName>
</protein>
<keyword evidence="1" id="KW-0472">Membrane</keyword>
<dbReference type="EMBL" id="CARXXK010000001">
    <property type="protein sequence ID" value="CAI6347144.1"/>
    <property type="molecule type" value="Genomic_DNA"/>
</dbReference>
<keyword evidence="1" id="KW-0812">Transmembrane</keyword>
<dbReference type="AlphaFoldDB" id="A0AAV0VSJ6"/>
<sequence length="105" mass="11921">MTFQEQVVPPPSNNDTSTIGCLHGLSTFAKLYTLTVLDDCFSVSDLRAVVVRALCDTLHFVSFDRFQVDIFNSLVLFECLLLVLLIFVWGKYSGDIYERFLSTGW</sequence>
<keyword evidence="3" id="KW-1185">Reference proteome</keyword>
<evidence type="ECO:0000313" key="2">
    <source>
        <dbReference type="EMBL" id="CAI6347144.1"/>
    </source>
</evidence>